<dbReference type="AlphaFoldDB" id="A0A2S7RSH2"/>
<protein>
    <submittedName>
        <fullName evidence="2">EbsA protein</fullName>
    </submittedName>
</protein>
<dbReference type="InterPro" id="IPR020215">
    <property type="entry name" value="EbsA-like"/>
</dbReference>
<sequence length="145" mass="17212">MKKNIRWQPETAQSIIYWSSTFIILFLSLILSLENTRPYWKSNILMGVFFIFLLLGFRRSLVLKKNAIKIKYAAFWRDREIPIDQFKDVHVQKRKLSLTIENNKEPFVIFVKRKAQAELLDHLEYPMKKSVTVPSIPKNAKDLVK</sequence>
<evidence type="ECO:0000313" key="2">
    <source>
        <dbReference type="EMBL" id="PQF22579.1"/>
    </source>
</evidence>
<accession>A0A2S7RSH2</accession>
<dbReference type="Proteomes" id="UP000237934">
    <property type="component" value="Unassembled WGS sequence"/>
</dbReference>
<keyword evidence="1" id="KW-1133">Transmembrane helix</keyword>
<evidence type="ECO:0000256" key="1">
    <source>
        <dbReference type="SAM" id="Phobius"/>
    </source>
</evidence>
<organism evidence="2 3">
    <name type="scientific">Enterococcus mundtii</name>
    <dbReference type="NCBI Taxonomy" id="53346"/>
    <lineage>
        <taxon>Bacteria</taxon>
        <taxon>Bacillati</taxon>
        <taxon>Bacillota</taxon>
        <taxon>Bacilli</taxon>
        <taxon>Lactobacillales</taxon>
        <taxon>Enterococcaceae</taxon>
        <taxon>Enterococcus</taxon>
    </lineage>
</organism>
<dbReference type="EMBL" id="PUAP01000030">
    <property type="protein sequence ID" value="PQF22579.1"/>
    <property type="molecule type" value="Genomic_DNA"/>
</dbReference>
<name>A0A2S7RSH2_ENTMU</name>
<dbReference type="Pfam" id="PF17255">
    <property type="entry name" value="EbsA"/>
    <property type="match status" value="1"/>
</dbReference>
<keyword evidence="1" id="KW-0472">Membrane</keyword>
<feature type="transmembrane region" description="Helical" evidence="1">
    <location>
        <begin position="39"/>
        <end position="57"/>
    </location>
</feature>
<reference evidence="2 3" key="1">
    <citation type="journal article" date="2018" name="Pathog. Dis.">
        <title>Whole-genome sequencing based characterization of antimicrobial resistance in Enterococcus.</title>
        <authorList>
            <person name="Tyson G."/>
        </authorList>
    </citation>
    <scope>NUCLEOTIDE SEQUENCE [LARGE SCALE GENOMIC DNA]</scope>
    <source>
        <strain evidence="2 3">CVM N55263</strain>
    </source>
</reference>
<feature type="transmembrane region" description="Helical" evidence="1">
    <location>
        <begin position="12"/>
        <end position="33"/>
    </location>
</feature>
<comment type="caution">
    <text evidence="2">The sequence shown here is derived from an EMBL/GenBank/DDBJ whole genome shotgun (WGS) entry which is preliminary data.</text>
</comment>
<dbReference type="RefSeq" id="WP_104872108.1">
    <property type="nucleotide sequence ID" value="NZ_PUAP01000030.1"/>
</dbReference>
<gene>
    <name evidence="2" type="ORF">CUS89_10640</name>
</gene>
<proteinExistence type="predicted"/>
<evidence type="ECO:0000313" key="3">
    <source>
        <dbReference type="Proteomes" id="UP000237934"/>
    </source>
</evidence>
<keyword evidence="1" id="KW-0812">Transmembrane</keyword>